<proteinExistence type="predicted"/>
<dbReference type="EMBL" id="JAFBMS010000036">
    <property type="protein sequence ID" value="KAG9341372.1"/>
    <property type="molecule type" value="Genomic_DNA"/>
</dbReference>
<evidence type="ECO:0000313" key="2">
    <source>
        <dbReference type="Proteomes" id="UP000824540"/>
    </source>
</evidence>
<keyword evidence="2" id="KW-1185">Reference proteome</keyword>
<reference evidence="1" key="1">
    <citation type="thesis" date="2021" institute="BYU ScholarsArchive" country="Provo, UT, USA">
        <title>Applications of and Algorithms for Genome Assembly and Genomic Analyses with an Emphasis on Marine Teleosts.</title>
        <authorList>
            <person name="Pickett B.D."/>
        </authorList>
    </citation>
    <scope>NUCLEOTIDE SEQUENCE</scope>
    <source>
        <strain evidence="1">HI-2016</strain>
    </source>
</reference>
<evidence type="ECO:0000313" key="1">
    <source>
        <dbReference type="EMBL" id="KAG9341372.1"/>
    </source>
</evidence>
<gene>
    <name evidence="1" type="ORF">JZ751_019478</name>
</gene>
<comment type="caution">
    <text evidence="1">The sequence shown here is derived from an EMBL/GenBank/DDBJ whole genome shotgun (WGS) entry which is preliminary data.</text>
</comment>
<sequence>MQSRTGRECRKKICLGSCYNHQNWQAPTAVISASLWRACQLKANSDSGRKNAPQLSSALRIRDEIITIF</sequence>
<dbReference type="AlphaFoldDB" id="A0A8T2NUU7"/>
<protein>
    <submittedName>
        <fullName evidence="1">Uncharacterized protein</fullName>
    </submittedName>
</protein>
<name>A0A8T2NUU7_9TELE</name>
<accession>A0A8T2NUU7</accession>
<organism evidence="1 2">
    <name type="scientific">Albula glossodonta</name>
    <name type="common">roundjaw bonefish</name>
    <dbReference type="NCBI Taxonomy" id="121402"/>
    <lineage>
        <taxon>Eukaryota</taxon>
        <taxon>Metazoa</taxon>
        <taxon>Chordata</taxon>
        <taxon>Craniata</taxon>
        <taxon>Vertebrata</taxon>
        <taxon>Euteleostomi</taxon>
        <taxon>Actinopterygii</taxon>
        <taxon>Neopterygii</taxon>
        <taxon>Teleostei</taxon>
        <taxon>Albuliformes</taxon>
        <taxon>Albulidae</taxon>
        <taxon>Albula</taxon>
    </lineage>
</organism>
<dbReference type="Proteomes" id="UP000824540">
    <property type="component" value="Unassembled WGS sequence"/>
</dbReference>